<organism evidence="2 3">
    <name type="scientific">Cladophialophora psammophila CBS 110553</name>
    <dbReference type="NCBI Taxonomy" id="1182543"/>
    <lineage>
        <taxon>Eukaryota</taxon>
        <taxon>Fungi</taxon>
        <taxon>Dikarya</taxon>
        <taxon>Ascomycota</taxon>
        <taxon>Pezizomycotina</taxon>
        <taxon>Eurotiomycetes</taxon>
        <taxon>Chaetothyriomycetidae</taxon>
        <taxon>Chaetothyriales</taxon>
        <taxon>Herpotrichiellaceae</taxon>
        <taxon>Cladophialophora</taxon>
    </lineage>
</organism>
<keyword evidence="3" id="KW-1185">Reference proteome</keyword>
<feature type="compositionally biased region" description="Basic residues" evidence="1">
    <location>
        <begin position="221"/>
        <end position="234"/>
    </location>
</feature>
<dbReference type="OrthoDB" id="5425061at2759"/>
<feature type="compositionally biased region" description="Basic and acidic residues" evidence="1">
    <location>
        <begin position="305"/>
        <end position="334"/>
    </location>
</feature>
<dbReference type="eggNOG" id="ENOG502SH2S">
    <property type="taxonomic scope" value="Eukaryota"/>
</dbReference>
<evidence type="ECO:0000256" key="1">
    <source>
        <dbReference type="SAM" id="MobiDB-lite"/>
    </source>
</evidence>
<dbReference type="GeneID" id="19185628"/>
<sequence length="385" mass="43089">MFEVPDAKRVKRSALFREDEDSQGSRTSTRSVSPAEPTGEDGKNIVESTYCFEYDFIAPRSSSPKPTLASIKSQLVVNSPEEEQEYQFRLFTSTLKSAVWPSQPNSTTADSRIRLSRTPEPVTLADLLSLDKAQFLRPSRPDSYYFTSALPEETTQVLRSQYADVALSTSDVLSRAKSTKWPGAALPWRLIHVDLPGKGRQLKDTVQPAGSSSNARETKSRPKRPSKKRRILLRRRLALRQDLAAQTRAAEEMEREKRTRRNREKKVKRKEREKRKKLVAPEADGKYTSDGEGEGDERGEVEEAILAKERHPKIEGDVKPNSDRKNNVRSERDSASPVNAPDSVFTAKAAATIVTSTNASKSSVPTRRAPSSRAPTAAVRPPRRM</sequence>
<reference evidence="2 3" key="1">
    <citation type="submission" date="2013-03" db="EMBL/GenBank/DDBJ databases">
        <title>The Genome Sequence of Cladophialophora psammophila CBS 110553.</title>
        <authorList>
            <consortium name="The Broad Institute Genomics Platform"/>
            <person name="Cuomo C."/>
            <person name="de Hoog S."/>
            <person name="Gorbushina A."/>
            <person name="Walker B."/>
            <person name="Young S.K."/>
            <person name="Zeng Q."/>
            <person name="Gargeya S."/>
            <person name="Fitzgerald M."/>
            <person name="Haas B."/>
            <person name="Abouelleil A."/>
            <person name="Allen A.W."/>
            <person name="Alvarado L."/>
            <person name="Arachchi H.M."/>
            <person name="Berlin A.M."/>
            <person name="Chapman S.B."/>
            <person name="Gainer-Dewar J."/>
            <person name="Goldberg J."/>
            <person name="Griggs A."/>
            <person name="Gujja S."/>
            <person name="Hansen M."/>
            <person name="Howarth C."/>
            <person name="Imamovic A."/>
            <person name="Ireland A."/>
            <person name="Larimer J."/>
            <person name="McCowan C."/>
            <person name="Murphy C."/>
            <person name="Pearson M."/>
            <person name="Poon T.W."/>
            <person name="Priest M."/>
            <person name="Roberts A."/>
            <person name="Saif S."/>
            <person name="Shea T."/>
            <person name="Sisk P."/>
            <person name="Sykes S."/>
            <person name="Wortman J."/>
            <person name="Nusbaum C."/>
            <person name="Birren B."/>
        </authorList>
    </citation>
    <scope>NUCLEOTIDE SEQUENCE [LARGE SCALE GENOMIC DNA]</scope>
    <source>
        <strain evidence="2 3">CBS 110553</strain>
    </source>
</reference>
<dbReference type="HOGENOM" id="CLU_051875_0_0_1"/>
<dbReference type="AlphaFoldDB" id="W9Y1Q4"/>
<dbReference type="Pfam" id="PF09428">
    <property type="entry name" value="DUF2011"/>
    <property type="match status" value="1"/>
</dbReference>
<dbReference type="InterPro" id="IPR018555">
    <property type="entry name" value="C630.06c-like"/>
</dbReference>
<feature type="region of interest" description="Disordered" evidence="1">
    <location>
        <begin position="199"/>
        <end position="234"/>
    </location>
</feature>
<feature type="compositionally biased region" description="Basic residues" evidence="1">
    <location>
        <begin position="258"/>
        <end position="278"/>
    </location>
</feature>
<name>W9Y1Q4_9EURO</name>
<evidence type="ECO:0000313" key="2">
    <source>
        <dbReference type="EMBL" id="EXJ76384.1"/>
    </source>
</evidence>
<dbReference type="STRING" id="1182543.W9Y1Q4"/>
<comment type="caution">
    <text evidence="2">The sequence shown here is derived from an EMBL/GenBank/DDBJ whole genome shotgun (WGS) entry which is preliminary data.</text>
</comment>
<feature type="compositionally biased region" description="Acidic residues" evidence="1">
    <location>
        <begin position="291"/>
        <end position="303"/>
    </location>
</feature>
<proteinExistence type="predicted"/>
<evidence type="ECO:0000313" key="3">
    <source>
        <dbReference type="Proteomes" id="UP000019471"/>
    </source>
</evidence>
<gene>
    <name evidence="2" type="ORF">A1O5_00892</name>
</gene>
<dbReference type="EMBL" id="AMGX01000001">
    <property type="protein sequence ID" value="EXJ76384.1"/>
    <property type="molecule type" value="Genomic_DNA"/>
</dbReference>
<feature type="region of interest" description="Disordered" evidence="1">
    <location>
        <begin position="1"/>
        <end position="44"/>
    </location>
</feature>
<dbReference type="RefSeq" id="XP_007739701.1">
    <property type="nucleotide sequence ID" value="XM_007741511.1"/>
</dbReference>
<dbReference type="Proteomes" id="UP000019471">
    <property type="component" value="Unassembled WGS sequence"/>
</dbReference>
<accession>W9Y1Q4</accession>
<feature type="region of interest" description="Disordered" evidence="1">
    <location>
        <begin position="248"/>
        <end position="385"/>
    </location>
</feature>
<protein>
    <submittedName>
        <fullName evidence="2">Uncharacterized protein</fullName>
    </submittedName>
</protein>
<feature type="compositionally biased region" description="Low complexity" evidence="1">
    <location>
        <begin position="362"/>
        <end position="385"/>
    </location>
</feature>